<accession>A0AA39ZX31</accession>
<evidence type="ECO:0000313" key="2">
    <source>
        <dbReference type="Proteomes" id="UP001172102"/>
    </source>
</evidence>
<dbReference type="EMBL" id="JAUKUA010000007">
    <property type="protein sequence ID" value="KAK0705191.1"/>
    <property type="molecule type" value="Genomic_DNA"/>
</dbReference>
<dbReference type="Proteomes" id="UP001172102">
    <property type="component" value="Unassembled WGS sequence"/>
</dbReference>
<sequence>MPCECECKQSAPATPQLLLCASAPVAGRFGRAKHWTIVGQARSGEPRKPLDAKATPKGSLCPLFRASGGLPPGSLAETFSLGGPDTADRQRELAAVWHSSALQLFCISSNLKPHLVPAPALIGHGSFGHTLTHVLPDPTDPTDLVLDTGRDGRQKLGEMLLCLSARARGGKQGGRRMCVP</sequence>
<evidence type="ECO:0000313" key="1">
    <source>
        <dbReference type="EMBL" id="KAK0705191.1"/>
    </source>
</evidence>
<protein>
    <submittedName>
        <fullName evidence="1">Uncharacterized protein</fullName>
    </submittedName>
</protein>
<reference evidence="1" key="1">
    <citation type="submission" date="2023-06" db="EMBL/GenBank/DDBJ databases">
        <title>Genome-scale phylogeny and comparative genomics of the fungal order Sordariales.</title>
        <authorList>
            <consortium name="Lawrence Berkeley National Laboratory"/>
            <person name="Hensen N."/>
            <person name="Bonometti L."/>
            <person name="Westerberg I."/>
            <person name="Brannstrom I.O."/>
            <person name="Guillou S."/>
            <person name="Cros-Aarteil S."/>
            <person name="Calhoun S."/>
            <person name="Haridas S."/>
            <person name="Kuo A."/>
            <person name="Mondo S."/>
            <person name="Pangilinan J."/>
            <person name="Riley R."/>
            <person name="Labutti K."/>
            <person name="Andreopoulos B."/>
            <person name="Lipzen A."/>
            <person name="Chen C."/>
            <person name="Yanf M."/>
            <person name="Daum C."/>
            <person name="Ng V."/>
            <person name="Clum A."/>
            <person name="Steindorff A."/>
            <person name="Ohm R."/>
            <person name="Martin F."/>
            <person name="Silar P."/>
            <person name="Natvig D."/>
            <person name="Lalanne C."/>
            <person name="Gautier V."/>
            <person name="Ament-Velasquez S.L."/>
            <person name="Kruys A."/>
            <person name="Hutchinson M.I."/>
            <person name="Powell A.J."/>
            <person name="Barry K."/>
            <person name="Miller A.N."/>
            <person name="Grigoriev I.V."/>
            <person name="Debuchy R."/>
            <person name="Gladieux P."/>
            <person name="Thoren M.H."/>
            <person name="Johannesson H."/>
        </authorList>
    </citation>
    <scope>NUCLEOTIDE SEQUENCE</scope>
    <source>
        <strain evidence="1">SMH4607-1</strain>
    </source>
</reference>
<proteinExistence type="predicted"/>
<gene>
    <name evidence="1" type="ORF">B0H67DRAFT_374248</name>
</gene>
<dbReference type="AlphaFoldDB" id="A0AA39ZX31"/>
<name>A0AA39ZX31_9PEZI</name>
<comment type="caution">
    <text evidence="1">The sequence shown here is derived from an EMBL/GenBank/DDBJ whole genome shotgun (WGS) entry which is preliminary data.</text>
</comment>
<keyword evidence="2" id="KW-1185">Reference proteome</keyword>
<organism evidence="1 2">
    <name type="scientific">Lasiosphaeris hirsuta</name>
    <dbReference type="NCBI Taxonomy" id="260670"/>
    <lineage>
        <taxon>Eukaryota</taxon>
        <taxon>Fungi</taxon>
        <taxon>Dikarya</taxon>
        <taxon>Ascomycota</taxon>
        <taxon>Pezizomycotina</taxon>
        <taxon>Sordariomycetes</taxon>
        <taxon>Sordariomycetidae</taxon>
        <taxon>Sordariales</taxon>
        <taxon>Lasiosphaeriaceae</taxon>
        <taxon>Lasiosphaeris</taxon>
    </lineage>
</organism>